<protein>
    <submittedName>
        <fullName evidence="2">Molybdate transport system regulatory protein</fullName>
    </submittedName>
</protein>
<dbReference type="InterPro" id="IPR000847">
    <property type="entry name" value="LysR_HTH_N"/>
</dbReference>
<dbReference type="Pfam" id="PF00126">
    <property type="entry name" value="HTH_1"/>
    <property type="match status" value="1"/>
</dbReference>
<dbReference type="PANTHER" id="PTHR30432">
    <property type="entry name" value="TRANSCRIPTIONAL REGULATOR MODE"/>
    <property type="match status" value="1"/>
</dbReference>
<dbReference type="RefSeq" id="WP_283441813.1">
    <property type="nucleotide sequence ID" value="NZ_FXUL01000004.1"/>
</dbReference>
<sequence length="119" mass="12674">MTITRSLQLRLLLDNVIALGPGKAALLRGIQDSGSISAAARAMSMSYRRAWLLVEDMNRCFRQPLVETSTGGARGGGARLTDNGRAVLARYAAMEQAALEATRADMDYLATLLAEDSGG</sequence>
<dbReference type="EMBL" id="FXUL01000004">
    <property type="protein sequence ID" value="SMP55883.1"/>
    <property type="molecule type" value="Genomic_DNA"/>
</dbReference>
<dbReference type="PANTHER" id="PTHR30432:SF1">
    <property type="entry name" value="DNA-BINDING TRANSCRIPTIONAL DUAL REGULATOR MODE"/>
    <property type="match status" value="1"/>
</dbReference>
<dbReference type="InterPro" id="IPR036390">
    <property type="entry name" value="WH_DNA-bd_sf"/>
</dbReference>
<feature type="domain" description="HTH lysR-type" evidence="1">
    <location>
        <begin position="30"/>
        <end position="85"/>
    </location>
</feature>
<name>A0ABY1Q0V5_9BURK</name>
<dbReference type="InterPro" id="IPR036388">
    <property type="entry name" value="WH-like_DNA-bd_sf"/>
</dbReference>
<proteinExistence type="predicted"/>
<gene>
    <name evidence="2" type="ORF">SAMN06295970_104253</name>
</gene>
<evidence type="ECO:0000313" key="3">
    <source>
        <dbReference type="Proteomes" id="UP001158049"/>
    </source>
</evidence>
<dbReference type="Gene3D" id="1.10.10.10">
    <property type="entry name" value="Winged helix-like DNA-binding domain superfamily/Winged helix DNA-binding domain"/>
    <property type="match status" value="1"/>
</dbReference>
<comment type="caution">
    <text evidence="2">The sequence shown here is derived from an EMBL/GenBank/DDBJ whole genome shotgun (WGS) entry which is preliminary data.</text>
</comment>
<reference evidence="2 3" key="1">
    <citation type="submission" date="2017-05" db="EMBL/GenBank/DDBJ databases">
        <authorList>
            <person name="Varghese N."/>
            <person name="Submissions S."/>
        </authorList>
    </citation>
    <scope>NUCLEOTIDE SEQUENCE [LARGE SCALE GENOMIC DNA]</scope>
    <source>
        <strain evidence="2 3">DSM 26001</strain>
    </source>
</reference>
<dbReference type="SUPFAM" id="SSF46785">
    <property type="entry name" value="Winged helix' DNA-binding domain"/>
    <property type="match status" value="1"/>
</dbReference>
<dbReference type="InterPro" id="IPR051815">
    <property type="entry name" value="Molybdate_resp_trans_reg"/>
</dbReference>
<organism evidence="2 3">
    <name type="scientific">Noviherbaspirillum suwonense</name>
    <dbReference type="NCBI Taxonomy" id="1224511"/>
    <lineage>
        <taxon>Bacteria</taxon>
        <taxon>Pseudomonadati</taxon>
        <taxon>Pseudomonadota</taxon>
        <taxon>Betaproteobacteria</taxon>
        <taxon>Burkholderiales</taxon>
        <taxon>Oxalobacteraceae</taxon>
        <taxon>Noviherbaspirillum</taxon>
    </lineage>
</organism>
<evidence type="ECO:0000313" key="2">
    <source>
        <dbReference type="EMBL" id="SMP55883.1"/>
    </source>
</evidence>
<accession>A0ABY1Q0V5</accession>
<dbReference type="Proteomes" id="UP001158049">
    <property type="component" value="Unassembled WGS sequence"/>
</dbReference>
<evidence type="ECO:0000259" key="1">
    <source>
        <dbReference type="Pfam" id="PF00126"/>
    </source>
</evidence>
<keyword evidence="3" id="KW-1185">Reference proteome</keyword>